<sequence>MNNLMIRVASLDQADTLQEIHAAAFSSNARFFPDDMEEEDGEEELSFRSLIEMQVKVILSIFDNNNLIGGAVISTDEHNVKVLERLFISPCLHGNGYGYLTWEKIEKMYPSSNGWRLRTPSCLINNVCFYVNKCGFSIVRVEDVGNDGIGMYVFTKL</sequence>
<dbReference type="PROSITE" id="PS51186">
    <property type="entry name" value="GNAT"/>
    <property type="match status" value="1"/>
</dbReference>
<evidence type="ECO:0000313" key="3">
    <source>
        <dbReference type="Proteomes" id="UP000013101"/>
    </source>
</evidence>
<dbReference type="Proteomes" id="UP000013101">
    <property type="component" value="Unassembled WGS sequence"/>
</dbReference>
<dbReference type="InterPro" id="IPR000182">
    <property type="entry name" value="GNAT_dom"/>
</dbReference>
<dbReference type="HOGENOM" id="CLU_096795_3_0_6"/>
<protein>
    <recommendedName>
        <fullName evidence="1">N-acetyltransferase domain-containing protein</fullName>
    </recommendedName>
</protein>
<dbReference type="SUPFAM" id="SSF55729">
    <property type="entry name" value="Acyl-CoA N-acyltransferases (Nat)"/>
    <property type="match status" value="1"/>
</dbReference>
<dbReference type="Gene3D" id="3.40.630.30">
    <property type="match status" value="1"/>
</dbReference>
<reference evidence="2 3" key="1">
    <citation type="submission" date="2013-02" db="EMBL/GenBank/DDBJ databases">
        <title>The Genome Sequence of Acinetobacter sp. NIPH 2171.</title>
        <authorList>
            <consortium name="The Broad Institute Genome Sequencing Platform"/>
            <consortium name="The Broad Institute Genome Sequencing Center for Infectious Disease"/>
            <person name="Cerqueira G."/>
            <person name="Feldgarden M."/>
            <person name="Courvalin P."/>
            <person name="Perichon B."/>
            <person name="Grillot-Courvalin C."/>
            <person name="Clermont D."/>
            <person name="Rocha E."/>
            <person name="Yoon E.-J."/>
            <person name="Nemec A."/>
            <person name="Walker B."/>
            <person name="Young S.K."/>
            <person name="Zeng Q."/>
            <person name="Gargeya S."/>
            <person name="Fitzgerald M."/>
            <person name="Haas B."/>
            <person name="Abouelleil A."/>
            <person name="Alvarado L."/>
            <person name="Arachchi H.M."/>
            <person name="Berlin A.M."/>
            <person name="Chapman S.B."/>
            <person name="Dewar J."/>
            <person name="Goldberg J."/>
            <person name="Griggs A."/>
            <person name="Gujja S."/>
            <person name="Hansen M."/>
            <person name="Howarth C."/>
            <person name="Imamovic A."/>
            <person name="Larimer J."/>
            <person name="McCowan C."/>
            <person name="Murphy C."/>
            <person name="Neiman D."/>
            <person name="Pearson M."/>
            <person name="Priest M."/>
            <person name="Roberts A."/>
            <person name="Saif S."/>
            <person name="Shea T."/>
            <person name="Sisk P."/>
            <person name="Sykes S."/>
            <person name="Wortman J."/>
            <person name="Nusbaum C."/>
            <person name="Birren B."/>
        </authorList>
    </citation>
    <scope>NUCLEOTIDE SEQUENCE [LARGE SCALE GENOMIC DNA]</scope>
    <source>
        <strain evidence="2 3">NIPH 2171</strain>
    </source>
</reference>
<dbReference type="EMBL" id="APRS01000021">
    <property type="protein sequence ID" value="ENX05028.1"/>
    <property type="molecule type" value="Genomic_DNA"/>
</dbReference>
<gene>
    <name evidence="2" type="ORF">F897_03210</name>
</gene>
<evidence type="ECO:0000313" key="2">
    <source>
        <dbReference type="EMBL" id="ENX05028.1"/>
    </source>
</evidence>
<dbReference type="OrthoDB" id="9786032at2"/>
<dbReference type="RefSeq" id="WP_005237489.1">
    <property type="nucleotide sequence ID" value="NZ_CP083660.1"/>
</dbReference>
<organism evidence="2 3">
    <name type="scientific">Acinetobacter variabilis</name>
    <dbReference type="NCBI Taxonomy" id="70346"/>
    <lineage>
        <taxon>Bacteria</taxon>
        <taxon>Pseudomonadati</taxon>
        <taxon>Pseudomonadota</taxon>
        <taxon>Gammaproteobacteria</taxon>
        <taxon>Moraxellales</taxon>
        <taxon>Moraxellaceae</taxon>
        <taxon>Acinetobacter</taxon>
    </lineage>
</organism>
<proteinExistence type="predicted"/>
<feature type="domain" description="N-acetyltransferase" evidence="1">
    <location>
        <begin position="4"/>
        <end position="157"/>
    </location>
</feature>
<evidence type="ECO:0000259" key="1">
    <source>
        <dbReference type="PROSITE" id="PS51186"/>
    </source>
</evidence>
<comment type="caution">
    <text evidence="2">The sequence shown here is derived from an EMBL/GenBank/DDBJ whole genome shotgun (WGS) entry which is preliminary data.</text>
</comment>
<dbReference type="GO" id="GO:0016747">
    <property type="term" value="F:acyltransferase activity, transferring groups other than amino-acyl groups"/>
    <property type="evidence" value="ECO:0007669"/>
    <property type="project" value="InterPro"/>
</dbReference>
<accession>N9M920</accession>
<dbReference type="InterPro" id="IPR016181">
    <property type="entry name" value="Acyl_CoA_acyltransferase"/>
</dbReference>
<dbReference type="STRING" id="70346.F897_03210"/>
<dbReference type="Pfam" id="PF00583">
    <property type="entry name" value="Acetyltransf_1"/>
    <property type="match status" value="1"/>
</dbReference>
<name>N9M920_9GAMM</name>
<dbReference type="AlphaFoldDB" id="N9M920"/>